<evidence type="ECO:0000256" key="3">
    <source>
        <dbReference type="ARBA" id="ARBA00023169"/>
    </source>
</evidence>
<dbReference type="PANTHER" id="PTHR24045:SF0">
    <property type="entry name" value="N-ACETYLGLUCOSAMINE-1-PHOSPHOTRANSFERASE SUBUNITS ALPHA_BETA"/>
    <property type="match status" value="1"/>
</dbReference>
<proteinExistence type="inferred from homology"/>
<gene>
    <name evidence="6" type="ORF">VSX56_02770</name>
</gene>
<dbReference type="PANTHER" id="PTHR24045">
    <property type="match status" value="1"/>
</dbReference>
<evidence type="ECO:0000256" key="1">
    <source>
        <dbReference type="ARBA" id="ARBA00007583"/>
    </source>
</evidence>
<comment type="caution">
    <text evidence="6">The sequence shown here is derived from an EMBL/GenBank/DDBJ whole genome shotgun (WGS) entry which is preliminary data.</text>
</comment>
<reference evidence="6 7" key="2">
    <citation type="submission" date="2024-06" db="EMBL/GenBank/DDBJ databases">
        <title>Thioclava kandeliae sp. nov. from a rhizosphere soil sample of Kandelia candel in a mangrove.</title>
        <authorList>
            <person name="Mu T."/>
        </authorList>
    </citation>
    <scope>NUCLEOTIDE SEQUENCE [LARGE SCALE GENOMIC DNA]</scope>
    <source>
        <strain evidence="6 7">CPCC 100088</strain>
    </source>
</reference>
<dbReference type="Pfam" id="PF11380">
    <property type="entry name" value="Stealth_CR2"/>
    <property type="match status" value="1"/>
</dbReference>
<dbReference type="Pfam" id="PF17101">
    <property type="entry name" value="Stealth_CR1"/>
    <property type="match status" value="1"/>
</dbReference>
<keyword evidence="2" id="KW-0808">Transferase</keyword>
<evidence type="ECO:0000259" key="4">
    <source>
        <dbReference type="Pfam" id="PF11380"/>
    </source>
</evidence>
<dbReference type="EMBL" id="JAYWLC010000002">
    <property type="protein sequence ID" value="MER5170685.1"/>
    <property type="molecule type" value="Genomic_DNA"/>
</dbReference>
<protein>
    <submittedName>
        <fullName evidence="6">Stealth CR1 domain-containing protein</fullName>
    </submittedName>
</protein>
<name>A0ABV1SCQ2_9RHOB</name>
<dbReference type="RefSeq" id="WP_350934690.1">
    <property type="nucleotide sequence ID" value="NZ_JAYWLC010000002.1"/>
</dbReference>
<accession>A0ABV1SCQ2</accession>
<dbReference type="Proteomes" id="UP001438953">
    <property type="component" value="Unassembled WGS sequence"/>
</dbReference>
<feature type="domain" description="Stealth protein CR1 conserved region 1" evidence="5">
    <location>
        <begin position="10"/>
        <end position="32"/>
    </location>
</feature>
<evidence type="ECO:0000256" key="2">
    <source>
        <dbReference type="ARBA" id="ARBA00022679"/>
    </source>
</evidence>
<dbReference type="InterPro" id="IPR047141">
    <property type="entry name" value="Stealth"/>
</dbReference>
<dbReference type="InterPro" id="IPR031358">
    <property type="entry name" value="Stealth_CR1"/>
</dbReference>
<feature type="domain" description="Stealth protein CR2 conserved region 2" evidence="4">
    <location>
        <begin position="46"/>
        <end position="155"/>
    </location>
</feature>
<evidence type="ECO:0000259" key="5">
    <source>
        <dbReference type="Pfam" id="PF17101"/>
    </source>
</evidence>
<keyword evidence="7" id="KW-1185">Reference proteome</keyword>
<keyword evidence="3" id="KW-0270">Exopolysaccharide synthesis</keyword>
<comment type="similarity">
    <text evidence="1">Belongs to the stealth family.</text>
</comment>
<evidence type="ECO:0000313" key="7">
    <source>
        <dbReference type="Proteomes" id="UP001438953"/>
    </source>
</evidence>
<dbReference type="InterPro" id="IPR021520">
    <property type="entry name" value="Stealth_CR2"/>
</dbReference>
<organism evidence="6 7">
    <name type="scientific">Thioclava kandeliae</name>
    <dbReference type="NCBI Taxonomy" id="3070818"/>
    <lineage>
        <taxon>Bacteria</taxon>
        <taxon>Pseudomonadati</taxon>
        <taxon>Pseudomonadota</taxon>
        <taxon>Alphaproteobacteria</taxon>
        <taxon>Rhodobacterales</taxon>
        <taxon>Paracoccaceae</taxon>
        <taxon>Thioclava</taxon>
    </lineage>
</organism>
<evidence type="ECO:0000313" key="6">
    <source>
        <dbReference type="EMBL" id="MER5170685.1"/>
    </source>
</evidence>
<sequence>MLEASMPELDAVISWVDGNDPKHLRKRAQFSEDAAKAHPKGLLPTRFQQVGEIYFCIASILKFCPDVRTIWLVTDDQTPEFLGDFVKEGLCPPGKIRIIDHKDIFAGHENCLPTFNSRSIEVMLHRISGLAEKYIFLNDDFFLTREVTVEDFFKDGKPVIHADYVLQHRKSFKVRWRRFLRKITFRKQREKTNTHICASISAQLVGEKTYTVNPRHQPHPLRVSTQRNFYERHPEILRAQMKFRFRNHTQFQVAALAYLLELRADPALTIHNERVHYEVDCGCGEGADKIRANMEPAVKFLCVQSLDCAAEDDRAAVIDWLVERVGSHCPAAVLRQNGRAPDDIRTAALHRESA</sequence>
<reference evidence="6 7" key="1">
    <citation type="submission" date="2024-01" db="EMBL/GenBank/DDBJ databases">
        <authorList>
            <person name="Deng Y."/>
            <person name="Su J."/>
        </authorList>
    </citation>
    <scope>NUCLEOTIDE SEQUENCE [LARGE SCALE GENOMIC DNA]</scope>
    <source>
        <strain evidence="6 7">CPCC 100088</strain>
    </source>
</reference>